<dbReference type="Proteomes" id="UP001610563">
    <property type="component" value="Unassembled WGS sequence"/>
</dbReference>
<evidence type="ECO:0000313" key="2">
    <source>
        <dbReference type="EMBL" id="KAL2784916.1"/>
    </source>
</evidence>
<organism evidence="2 3">
    <name type="scientific">Aspergillus keveii</name>
    <dbReference type="NCBI Taxonomy" id="714993"/>
    <lineage>
        <taxon>Eukaryota</taxon>
        <taxon>Fungi</taxon>
        <taxon>Dikarya</taxon>
        <taxon>Ascomycota</taxon>
        <taxon>Pezizomycotina</taxon>
        <taxon>Eurotiomycetes</taxon>
        <taxon>Eurotiomycetidae</taxon>
        <taxon>Eurotiales</taxon>
        <taxon>Aspergillaceae</taxon>
        <taxon>Aspergillus</taxon>
        <taxon>Aspergillus subgen. Nidulantes</taxon>
    </lineage>
</organism>
<evidence type="ECO:0000313" key="3">
    <source>
        <dbReference type="Proteomes" id="UP001610563"/>
    </source>
</evidence>
<sequence length="411" mass="46196">MWLLPLVFCSLPHSAPRSHCTSPPLLAVIHPIRIVRSSWRLHDVPRAKASCQHPQVQILSTRQAEGTRRSAFHPSDSTADHFPLLSQCLPENRVWPGQKCEACERYGYDCSIGLSAEQEKAEQQRQAHRLQQSVVAGGGSQQGIVANAYTHTRQIEVRDDATASAWTAPTQDARPPQTVPPEQLIKLRPDATNPNSLTLYIPRAAGRRMEFAGTLDLEERLMRLWANPETYEQACSSRLAITCSELFIHIRRIAESDELIFSSLFAFIAGNLGVYANRPIALQLESASRQYLERSFNMLKTYMDQAAQSPNGTPRPGTILPMQYACFLLACYGSSTSEPQMIEFMVKQLELLRKYSASFPLRLGVDLQPPNGWRFRIHLAEDPTERGIEIGHDTKVFRQAMIQAKDEAFPS</sequence>
<keyword evidence="3" id="KW-1185">Reference proteome</keyword>
<evidence type="ECO:0008006" key="4">
    <source>
        <dbReference type="Google" id="ProtNLM"/>
    </source>
</evidence>
<reference evidence="2 3" key="1">
    <citation type="submission" date="2024-07" db="EMBL/GenBank/DDBJ databases">
        <title>Section-level genome sequencing and comparative genomics of Aspergillus sections Usti and Cavernicolus.</title>
        <authorList>
            <consortium name="Lawrence Berkeley National Laboratory"/>
            <person name="Nybo J.L."/>
            <person name="Vesth T.C."/>
            <person name="Theobald S."/>
            <person name="Frisvad J.C."/>
            <person name="Larsen T.O."/>
            <person name="Kjaerboelling I."/>
            <person name="Rothschild-Mancinelli K."/>
            <person name="Lyhne E.K."/>
            <person name="Kogle M.E."/>
            <person name="Barry K."/>
            <person name="Clum A."/>
            <person name="Na H."/>
            <person name="Ledsgaard L."/>
            <person name="Lin J."/>
            <person name="Lipzen A."/>
            <person name="Kuo A."/>
            <person name="Riley R."/>
            <person name="Mondo S."/>
            <person name="Labutti K."/>
            <person name="Haridas S."/>
            <person name="Pangalinan J."/>
            <person name="Salamov A.A."/>
            <person name="Simmons B.A."/>
            <person name="Magnuson J.K."/>
            <person name="Chen J."/>
            <person name="Drula E."/>
            <person name="Henrissat B."/>
            <person name="Wiebenga A."/>
            <person name="Lubbers R.J."/>
            <person name="Gomes A.C."/>
            <person name="Makela M.R."/>
            <person name="Stajich J."/>
            <person name="Grigoriev I.V."/>
            <person name="Mortensen U.H."/>
            <person name="De Vries R.P."/>
            <person name="Baker S.E."/>
            <person name="Andersen M.R."/>
        </authorList>
    </citation>
    <scope>NUCLEOTIDE SEQUENCE [LARGE SCALE GENOMIC DNA]</scope>
    <source>
        <strain evidence="2 3">CBS 209.92</strain>
    </source>
</reference>
<comment type="caution">
    <text evidence="2">The sequence shown here is derived from an EMBL/GenBank/DDBJ whole genome shotgun (WGS) entry which is preliminary data.</text>
</comment>
<dbReference type="EMBL" id="JBFTWV010000162">
    <property type="protein sequence ID" value="KAL2784916.1"/>
    <property type="molecule type" value="Genomic_DNA"/>
</dbReference>
<name>A0ABR4FNU1_9EURO</name>
<keyword evidence="1" id="KW-0732">Signal</keyword>
<gene>
    <name evidence="2" type="ORF">BJX66DRAFT_315960</name>
</gene>
<proteinExistence type="predicted"/>
<protein>
    <recommendedName>
        <fullName evidence="4">C6 finger domain protein</fullName>
    </recommendedName>
</protein>
<evidence type="ECO:0000256" key="1">
    <source>
        <dbReference type="SAM" id="SignalP"/>
    </source>
</evidence>
<accession>A0ABR4FNU1</accession>
<feature type="signal peptide" evidence="1">
    <location>
        <begin position="1"/>
        <end position="20"/>
    </location>
</feature>
<feature type="chain" id="PRO_5047011917" description="C6 finger domain protein" evidence="1">
    <location>
        <begin position="21"/>
        <end position="411"/>
    </location>
</feature>